<comment type="subcellular location">
    <subcellularLocation>
        <location evidence="1">Membrane</location>
        <topology evidence="1">Single-pass membrane protein</topology>
    </subcellularLocation>
</comment>
<gene>
    <name evidence="3" type="ORF">R1flu_003334</name>
</gene>
<organism evidence="3 4">
    <name type="scientific">Riccia fluitans</name>
    <dbReference type="NCBI Taxonomy" id="41844"/>
    <lineage>
        <taxon>Eukaryota</taxon>
        <taxon>Viridiplantae</taxon>
        <taxon>Streptophyta</taxon>
        <taxon>Embryophyta</taxon>
        <taxon>Marchantiophyta</taxon>
        <taxon>Marchantiopsida</taxon>
        <taxon>Marchantiidae</taxon>
        <taxon>Marchantiales</taxon>
        <taxon>Ricciaceae</taxon>
        <taxon>Riccia</taxon>
    </lineage>
</organism>
<protein>
    <recommendedName>
        <fullName evidence="2">Malectin-like domain-containing protein</fullName>
    </recommendedName>
</protein>
<name>A0ABD1Y8R0_9MARC</name>
<evidence type="ECO:0000259" key="2">
    <source>
        <dbReference type="Pfam" id="PF12819"/>
    </source>
</evidence>
<feature type="domain" description="Malectin-like" evidence="2">
    <location>
        <begin position="57"/>
        <end position="211"/>
    </location>
</feature>
<evidence type="ECO:0000313" key="4">
    <source>
        <dbReference type="Proteomes" id="UP001605036"/>
    </source>
</evidence>
<comment type="caution">
    <text evidence="3">The sequence shown here is derived from an EMBL/GenBank/DDBJ whole genome shotgun (WGS) entry which is preliminary data.</text>
</comment>
<evidence type="ECO:0000313" key="3">
    <source>
        <dbReference type="EMBL" id="KAL2623129.1"/>
    </source>
</evidence>
<dbReference type="InterPro" id="IPR024788">
    <property type="entry name" value="Malectin-like_Carb-bd_dom"/>
</dbReference>
<dbReference type="GO" id="GO:0016020">
    <property type="term" value="C:membrane"/>
    <property type="evidence" value="ECO:0007669"/>
    <property type="project" value="UniProtKB-SubCell"/>
</dbReference>
<dbReference type="PANTHER" id="PTHR45631">
    <property type="entry name" value="OS07G0107800 PROTEIN-RELATED"/>
    <property type="match status" value="1"/>
</dbReference>
<dbReference type="Proteomes" id="UP001605036">
    <property type="component" value="Unassembled WGS sequence"/>
</dbReference>
<keyword evidence="4" id="KW-1185">Reference proteome</keyword>
<sequence length="211" mass="22731">MTPKASHPTGAASAASPGVAVPATVHYNDSTPPVRAKFPQLGTAMAFLPHISGVMASKYCYVFSVENTTNYLVRAMFPTSDLTAKAPYNNISLAGYITRFYFTADSTFVSAVELNQVETQTVQLVVTPLDATMYICFIPLEDRSSMPAISSIELRPLPHQIYLKDRNVSSSGASAPATVTSRCNSGFGTTYLMTVSRLNFGASESAPTMRY</sequence>
<proteinExistence type="predicted"/>
<dbReference type="AlphaFoldDB" id="A0ABD1Y8R0"/>
<dbReference type="EMBL" id="JBHFFA010000006">
    <property type="protein sequence ID" value="KAL2623129.1"/>
    <property type="molecule type" value="Genomic_DNA"/>
</dbReference>
<dbReference type="PANTHER" id="PTHR45631:SF68">
    <property type="entry name" value="REPEAT FAMILY PROTEIN, PUTATIVE, EXPRESSED-RELATED"/>
    <property type="match status" value="1"/>
</dbReference>
<reference evidence="3 4" key="1">
    <citation type="submission" date="2024-09" db="EMBL/GenBank/DDBJ databases">
        <title>Chromosome-scale assembly of Riccia fluitans.</title>
        <authorList>
            <person name="Paukszto L."/>
            <person name="Sawicki J."/>
            <person name="Karawczyk K."/>
            <person name="Piernik-Szablinska J."/>
            <person name="Szczecinska M."/>
            <person name="Mazdziarz M."/>
        </authorList>
    </citation>
    <scope>NUCLEOTIDE SEQUENCE [LARGE SCALE GENOMIC DNA]</scope>
    <source>
        <strain evidence="3">Rf_01</strain>
        <tissue evidence="3">Aerial parts of the thallus</tissue>
    </source>
</reference>
<accession>A0ABD1Y8R0</accession>
<dbReference type="Pfam" id="PF12819">
    <property type="entry name" value="Malectin_like"/>
    <property type="match status" value="1"/>
</dbReference>
<evidence type="ECO:0000256" key="1">
    <source>
        <dbReference type="ARBA" id="ARBA00004167"/>
    </source>
</evidence>